<dbReference type="GeneID" id="101323360"/>
<accession>A0A2U4BK64</accession>
<dbReference type="InParanoid" id="A0A2U4BK64"/>
<dbReference type="Pfam" id="PF15208">
    <property type="entry name" value="Rab15_effector"/>
    <property type="match status" value="1"/>
</dbReference>
<evidence type="ECO:0000313" key="3">
    <source>
        <dbReference type="RefSeq" id="XP_019793469.1"/>
    </source>
</evidence>
<dbReference type="GO" id="GO:0010008">
    <property type="term" value="C:endosome membrane"/>
    <property type="evidence" value="ECO:0007669"/>
    <property type="project" value="TreeGrafter"/>
</dbReference>
<dbReference type="CTD" id="387849"/>
<reference evidence="2" key="1">
    <citation type="submission" date="2024-06" db="UniProtKB">
        <authorList>
            <consortium name="RefSeq"/>
        </authorList>
    </citation>
    <scope>NUCLEOTIDE SEQUENCE [LARGE SCALE GENOMIC DNA]</scope>
</reference>
<proteinExistence type="predicted"/>
<evidence type="ECO:0000256" key="1">
    <source>
        <dbReference type="SAM" id="MobiDB-lite"/>
    </source>
</evidence>
<name>A0A2U4BK64_TURTR</name>
<sequence>MSWKRLPNIKSRVHTMGAGKTGQKPSQQLALKDGKEVLGICEVVSGAIVRAAQKLKEYLGFEDTLTNLCPAPNTLNEIFLIHFVTFCHGKGIDNWLTTTKMTKHQALLFGADWIWTFWASDKQIRLQLAVQTLQMSSHPPVESEPCDPSNPEPRAEGSFSNRSRFDKLEEFCNLIGEDCLGLFIIFGVPGKPEDLRHTVVLDSIKRETVRGHLPGGTAVARFILETADCVSIRELLGNCLSQKDRLREVGKVYISIL</sequence>
<organism evidence="2 3">
    <name type="scientific">Tursiops truncatus</name>
    <name type="common">Atlantic bottle-nosed dolphin</name>
    <name type="synonym">Delphinus truncatus</name>
    <dbReference type="NCBI Taxonomy" id="9739"/>
    <lineage>
        <taxon>Eukaryota</taxon>
        <taxon>Metazoa</taxon>
        <taxon>Chordata</taxon>
        <taxon>Craniata</taxon>
        <taxon>Vertebrata</taxon>
        <taxon>Euteleostomi</taxon>
        <taxon>Mammalia</taxon>
        <taxon>Eutheria</taxon>
        <taxon>Laurasiatheria</taxon>
        <taxon>Artiodactyla</taxon>
        <taxon>Whippomorpha</taxon>
        <taxon>Cetacea</taxon>
        <taxon>Odontoceti</taxon>
        <taxon>Delphinidae</taxon>
        <taxon>Tursiops</taxon>
    </lineage>
</organism>
<dbReference type="GO" id="GO:0001881">
    <property type="term" value="P:receptor recycling"/>
    <property type="evidence" value="ECO:0007669"/>
    <property type="project" value="InterPro"/>
</dbReference>
<gene>
    <name evidence="3" type="primary">REP15</name>
</gene>
<dbReference type="FunCoup" id="A0A2U4BK64">
    <property type="interactions" value="12"/>
</dbReference>
<dbReference type="AlphaFoldDB" id="A0A2U4BK64"/>
<feature type="region of interest" description="Disordered" evidence="1">
    <location>
        <begin position="139"/>
        <end position="159"/>
    </location>
</feature>
<dbReference type="RefSeq" id="XP_019793469.1">
    <property type="nucleotide sequence ID" value="XM_019937910.2"/>
</dbReference>
<dbReference type="PANTHER" id="PTHR36682">
    <property type="entry name" value="RAB15 EFFECTOR PROTEIN"/>
    <property type="match status" value="1"/>
</dbReference>
<keyword evidence="2" id="KW-1185">Reference proteome</keyword>
<evidence type="ECO:0000313" key="2">
    <source>
        <dbReference type="Proteomes" id="UP000245320"/>
    </source>
</evidence>
<dbReference type="InterPro" id="IPR027985">
    <property type="entry name" value="Rab15_effector"/>
</dbReference>
<protein>
    <submittedName>
        <fullName evidence="3">Rab15 effector protein</fullName>
    </submittedName>
</protein>
<dbReference type="OrthoDB" id="8519068at2759"/>
<reference evidence="3" key="2">
    <citation type="submission" date="2025-08" db="UniProtKB">
        <authorList>
            <consortium name="RefSeq"/>
        </authorList>
    </citation>
    <scope>IDENTIFICATION</scope>
    <source>
        <tissue evidence="3">Spleen</tissue>
    </source>
</reference>
<dbReference type="GO" id="GO:0033572">
    <property type="term" value="P:transferrin transport"/>
    <property type="evidence" value="ECO:0007669"/>
    <property type="project" value="TreeGrafter"/>
</dbReference>
<dbReference type="Proteomes" id="UP000245320">
    <property type="component" value="Chromosome 11"/>
</dbReference>
<dbReference type="GO" id="GO:0055037">
    <property type="term" value="C:recycling endosome"/>
    <property type="evidence" value="ECO:0007669"/>
    <property type="project" value="TreeGrafter"/>
</dbReference>
<dbReference type="PANTHER" id="PTHR36682:SF1">
    <property type="entry name" value="RAB15 EFFECTOR PROTEIN"/>
    <property type="match status" value="1"/>
</dbReference>